<evidence type="ECO:0000313" key="16">
    <source>
        <dbReference type="Proteomes" id="UP001501576"/>
    </source>
</evidence>
<feature type="transmembrane region" description="Helical" evidence="14">
    <location>
        <begin position="421"/>
        <end position="441"/>
    </location>
</feature>
<keyword evidence="16" id="KW-1185">Reference proteome</keyword>
<accession>A0ABN1C9L3</accession>
<dbReference type="Gene3D" id="1.20.1730.10">
    <property type="entry name" value="Sodium/glucose cotransporter"/>
    <property type="match status" value="1"/>
</dbReference>
<evidence type="ECO:0000256" key="7">
    <source>
        <dbReference type="ARBA" id="ARBA00022989"/>
    </source>
</evidence>
<organism evidence="15 16">
    <name type="scientific">Streptomyces mordarskii</name>
    <dbReference type="NCBI Taxonomy" id="1226758"/>
    <lineage>
        <taxon>Bacteria</taxon>
        <taxon>Bacillati</taxon>
        <taxon>Actinomycetota</taxon>
        <taxon>Actinomycetes</taxon>
        <taxon>Kitasatosporales</taxon>
        <taxon>Streptomycetaceae</taxon>
        <taxon>Streptomyces</taxon>
    </lineage>
</organism>
<dbReference type="PANTHER" id="PTHR48086:SF3">
    <property type="entry name" value="SODIUM_PROLINE SYMPORTER"/>
    <property type="match status" value="1"/>
</dbReference>
<evidence type="ECO:0000256" key="12">
    <source>
        <dbReference type="ARBA" id="ARBA00033708"/>
    </source>
</evidence>
<feature type="transmembrane region" description="Helical" evidence="14">
    <location>
        <begin position="318"/>
        <end position="343"/>
    </location>
</feature>
<comment type="caution">
    <text evidence="15">The sequence shown here is derived from an EMBL/GenBank/DDBJ whole genome shotgun (WGS) entry which is preliminary data.</text>
</comment>
<dbReference type="GeneID" id="97430241"/>
<dbReference type="Pfam" id="PF00474">
    <property type="entry name" value="SSF"/>
    <property type="match status" value="1"/>
</dbReference>
<evidence type="ECO:0000256" key="4">
    <source>
        <dbReference type="ARBA" id="ARBA00022475"/>
    </source>
</evidence>
<feature type="transmembrane region" description="Helical" evidence="14">
    <location>
        <begin position="72"/>
        <end position="92"/>
    </location>
</feature>
<evidence type="ECO:0000256" key="11">
    <source>
        <dbReference type="ARBA" id="ARBA00023201"/>
    </source>
</evidence>
<feature type="transmembrane region" description="Helical" evidence="14">
    <location>
        <begin position="191"/>
        <end position="210"/>
    </location>
</feature>
<name>A0ABN1C9L3_9ACTN</name>
<dbReference type="InterPro" id="IPR001734">
    <property type="entry name" value="Na/solute_symporter"/>
</dbReference>
<feature type="transmembrane region" description="Helical" evidence="14">
    <location>
        <begin position="396"/>
        <end position="414"/>
    </location>
</feature>
<keyword evidence="5 14" id="KW-0812">Transmembrane</keyword>
<gene>
    <name evidence="15" type="ORF">GCM10010390_15540</name>
</gene>
<keyword evidence="9" id="KW-0406">Ion transport</keyword>
<feature type="transmembrane region" description="Helical" evidence="14">
    <location>
        <begin position="43"/>
        <end position="66"/>
    </location>
</feature>
<evidence type="ECO:0000256" key="13">
    <source>
        <dbReference type="RuleBase" id="RU362091"/>
    </source>
</evidence>
<evidence type="ECO:0000256" key="14">
    <source>
        <dbReference type="SAM" id="Phobius"/>
    </source>
</evidence>
<reference evidence="15 16" key="1">
    <citation type="journal article" date="2019" name="Int. J. Syst. Evol. Microbiol.">
        <title>The Global Catalogue of Microorganisms (GCM) 10K type strain sequencing project: providing services to taxonomists for standard genome sequencing and annotation.</title>
        <authorList>
            <consortium name="The Broad Institute Genomics Platform"/>
            <consortium name="The Broad Institute Genome Sequencing Center for Infectious Disease"/>
            <person name="Wu L."/>
            <person name="Ma J."/>
        </authorList>
    </citation>
    <scope>NUCLEOTIDE SEQUENCE [LARGE SCALE GENOMIC DNA]</scope>
    <source>
        <strain evidence="15 16">JCM 5052</strain>
    </source>
</reference>
<feature type="transmembrane region" description="Helical" evidence="14">
    <location>
        <begin position="364"/>
        <end position="384"/>
    </location>
</feature>
<comment type="catalytic activity">
    <reaction evidence="12">
        <text>L-proline(in) + Na(+)(in) = L-proline(out) + Na(+)(out)</text>
        <dbReference type="Rhea" id="RHEA:28967"/>
        <dbReference type="ChEBI" id="CHEBI:29101"/>
        <dbReference type="ChEBI" id="CHEBI:60039"/>
    </reaction>
</comment>
<feature type="transmembrane region" description="Helical" evidence="14">
    <location>
        <begin position="123"/>
        <end position="143"/>
    </location>
</feature>
<keyword evidence="4" id="KW-1003">Cell membrane</keyword>
<dbReference type="CDD" id="cd10322">
    <property type="entry name" value="SLC5sbd"/>
    <property type="match status" value="1"/>
</dbReference>
<feature type="transmembrane region" description="Helical" evidence="14">
    <location>
        <begin position="276"/>
        <end position="298"/>
    </location>
</feature>
<evidence type="ECO:0000256" key="6">
    <source>
        <dbReference type="ARBA" id="ARBA00022847"/>
    </source>
</evidence>
<feature type="transmembrane region" description="Helical" evidence="14">
    <location>
        <begin position="236"/>
        <end position="255"/>
    </location>
</feature>
<dbReference type="RefSeq" id="WP_125757795.1">
    <property type="nucleotide sequence ID" value="NZ_BAAABZ010000011.1"/>
</dbReference>
<dbReference type="Proteomes" id="UP001501576">
    <property type="component" value="Unassembled WGS sequence"/>
</dbReference>
<keyword evidence="10 14" id="KW-0472">Membrane</keyword>
<keyword evidence="6" id="KW-0769">Symport</keyword>
<keyword evidence="7 14" id="KW-1133">Transmembrane helix</keyword>
<keyword evidence="11" id="KW-0739">Sodium transport</keyword>
<evidence type="ECO:0000256" key="10">
    <source>
        <dbReference type="ARBA" id="ARBA00023136"/>
    </source>
</evidence>
<protein>
    <submittedName>
        <fullName evidence="15">Sodium:solute symporter family protein</fullName>
    </submittedName>
</protein>
<evidence type="ECO:0000256" key="1">
    <source>
        <dbReference type="ARBA" id="ARBA00004651"/>
    </source>
</evidence>
<comment type="similarity">
    <text evidence="2 13">Belongs to the sodium:solute symporter (SSF) (TC 2.A.21) family.</text>
</comment>
<dbReference type="EMBL" id="BAAABZ010000011">
    <property type="protein sequence ID" value="GAA0514087.1"/>
    <property type="molecule type" value="Genomic_DNA"/>
</dbReference>
<evidence type="ECO:0000256" key="8">
    <source>
        <dbReference type="ARBA" id="ARBA00023053"/>
    </source>
</evidence>
<comment type="subcellular location">
    <subcellularLocation>
        <location evidence="1">Cell membrane</location>
        <topology evidence="1">Multi-pass membrane protein</topology>
    </subcellularLocation>
</comment>
<evidence type="ECO:0000256" key="9">
    <source>
        <dbReference type="ARBA" id="ARBA00023065"/>
    </source>
</evidence>
<evidence type="ECO:0000256" key="3">
    <source>
        <dbReference type="ARBA" id="ARBA00022448"/>
    </source>
</evidence>
<feature type="transmembrane region" description="Helical" evidence="14">
    <location>
        <begin position="6"/>
        <end position="22"/>
    </location>
</feature>
<dbReference type="PANTHER" id="PTHR48086">
    <property type="entry name" value="SODIUM/PROLINE SYMPORTER-RELATED"/>
    <property type="match status" value="1"/>
</dbReference>
<proteinExistence type="inferred from homology"/>
<evidence type="ECO:0000313" key="15">
    <source>
        <dbReference type="EMBL" id="GAA0514087.1"/>
    </source>
</evidence>
<feature type="transmembrane region" description="Helical" evidence="14">
    <location>
        <begin position="149"/>
        <end position="170"/>
    </location>
</feature>
<sequence>MAITFVALAAFFAVIIAVLHVSKKRQDLSTFSHYAVGERSFSSWFVAMAYTNSWWPGATFTVFFGLGITSGVLGFYALVYTVLGVMAMYFMARPVWKWGKRFDLRTQSDLLVLRYNKPAIKPLSSIISSLALFPWLVLGLQAMGAVISWASFGKLSLTTCILVGVGLIAIRQFWTIQMGMRGLIISDMVQGLVAYVGSAVLSLCLIMFYFHGLHGVGELPAAKLSLPDFHSSVGGWFYFGIVAAGVIGSLCWPNIMTRIYTAGSVRQVKKGVIQTMAITLVFYGLMTLVAMAAIPFAFATNSPESAWFAIAQNAGGTWLLAAALLIVFGATMGFVDGVVQSLGTQMANDIVGAVRPLRDKQEIVIAKSAMVVYVLLAAVAAYQTYAWPNLVNLAQLSYQGIIQIAVPLFAGLFWRRGNGVAAIAGLVAGAVVAIGLSVTYFSEAGAIPWLAGIGSGLVGLAANLVVYVLCSYLVPTSQAERKRVNELFEHARSGRVEAGARPASVTSSDAAPATP</sequence>
<feature type="transmembrane region" description="Helical" evidence="14">
    <location>
        <begin position="447"/>
        <end position="474"/>
    </location>
</feature>
<keyword evidence="3" id="KW-0813">Transport</keyword>
<evidence type="ECO:0000256" key="5">
    <source>
        <dbReference type="ARBA" id="ARBA00022692"/>
    </source>
</evidence>
<dbReference type="PROSITE" id="PS50283">
    <property type="entry name" value="NA_SOLUT_SYMP_3"/>
    <property type="match status" value="1"/>
</dbReference>
<dbReference type="InterPro" id="IPR038377">
    <property type="entry name" value="Na/Glc_symporter_sf"/>
</dbReference>
<keyword evidence="8" id="KW-0915">Sodium</keyword>
<evidence type="ECO:0000256" key="2">
    <source>
        <dbReference type="ARBA" id="ARBA00006434"/>
    </source>
</evidence>
<dbReference type="InterPro" id="IPR050277">
    <property type="entry name" value="Sodium:Solute_Symporter"/>
</dbReference>